<feature type="transmembrane region" description="Helical" evidence="1">
    <location>
        <begin position="72"/>
        <end position="91"/>
    </location>
</feature>
<feature type="transmembrane region" description="Helical" evidence="1">
    <location>
        <begin position="32"/>
        <end position="52"/>
    </location>
</feature>
<sequence length="94" mass="10814">EMKKKLIIVLLNLIVLLCAYIFSLIPEPHKSVIINIFVGIGIFVFLIWSFGHGNVKLYHSFTTDVDYSTSKGIWNLFKVLVGGMVVWNILFKLW</sequence>
<evidence type="ECO:0000313" key="3">
    <source>
        <dbReference type="Proteomes" id="UP000230434"/>
    </source>
</evidence>
<accession>A0A2M7YNC9</accession>
<name>A0A2M7YNC9_9BACT</name>
<comment type="caution">
    <text evidence="2">The sequence shown here is derived from an EMBL/GenBank/DDBJ whole genome shotgun (WGS) entry which is preliminary data.</text>
</comment>
<feature type="transmembrane region" description="Helical" evidence="1">
    <location>
        <begin position="6"/>
        <end position="25"/>
    </location>
</feature>
<proteinExistence type="predicted"/>
<gene>
    <name evidence="2" type="ORF">CO159_02780</name>
</gene>
<keyword evidence="1" id="KW-1133">Transmembrane helix</keyword>
<dbReference type="AlphaFoldDB" id="A0A2M7YNC9"/>
<keyword evidence="1" id="KW-0812">Transmembrane</keyword>
<organism evidence="2 3">
    <name type="scientific">Candidatus Portnoybacteria bacterium CG_4_9_14_3_um_filter_40_10</name>
    <dbReference type="NCBI Taxonomy" id="1974804"/>
    <lineage>
        <taxon>Bacteria</taxon>
        <taxon>Candidatus Portnoyibacteriota</taxon>
    </lineage>
</organism>
<keyword evidence="1" id="KW-0472">Membrane</keyword>
<dbReference type="Proteomes" id="UP000230434">
    <property type="component" value="Unassembled WGS sequence"/>
</dbReference>
<dbReference type="EMBL" id="PFWF01000059">
    <property type="protein sequence ID" value="PJA64486.1"/>
    <property type="molecule type" value="Genomic_DNA"/>
</dbReference>
<reference evidence="3" key="1">
    <citation type="submission" date="2017-09" db="EMBL/GenBank/DDBJ databases">
        <title>Depth-based differentiation of microbial function through sediment-hosted aquifers and enrichment of novel symbionts in the deep terrestrial subsurface.</title>
        <authorList>
            <person name="Probst A.J."/>
            <person name="Ladd B."/>
            <person name="Jarett J.K."/>
            <person name="Geller-Mcgrath D.E."/>
            <person name="Sieber C.M.K."/>
            <person name="Emerson J.B."/>
            <person name="Anantharaman K."/>
            <person name="Thomas B.C."/>
            <person name="Malmstrom R."/>
            <person name="Stieglmeier M."/>
            <person name="Klingl A."/>
            <person name="Woyke T."/>
            <person name="Ryan C.M."/>
            <person name="Banfield J.F."/>
        </authorList>
    </citation>
    <scope>NUCLEOTIDE SEQUENCE [LARGE SCALE GENOMIC DNA]</scope>
</reference>
<protein>
    <submittedName>
        <fullName evidence="2">Uncharacterized protein</fullName>
    </submittedName>
</protein>
<feature type="non-terminal residue" evidence="2">
    <location>
        <position position="1"/>
    </location>
</feature>
<evidence type="ECO:0000313" key="2">
    <source>
        <dbReference type="EMBL" id="PJA64486.1"/>
    </source>
</evidence>
<evidence type="ECO:0000256" key="1">
    <source>
        <dbReference type="SAM" id="Phobius"/>
    </source>
</evidence>